<accession>A0A2T7PNV5</accession>
<dbReference type="InterPro" id="IPR013555">
    <property type="entry name" value="TRP_dom"/>
</dbReference>
<dbReference type="PANTHER" id="PTHR10117:SF80">
    <property type="entry name" value="TRANSIENT-RECEPTOR-POTENTIAL-LIKE PROTEIN"/>
    <property type="match status" value="1"/>
</dbReference>
<comment type="caution">
    <text evidence="12">The sequence shown here is derived from an EMBL/GenBank/DDBJ whole genome shotgun (WGS) entry which is preliminary data.</text>
</comment>
<keyword evidence="7" id="KW-0406">Ion transport</keyword>
<evidence type="ECO:0000313" key="12">
    <source>
        <dbReference type="EMBL" id="PVD35092.1"/>
    </source>
</evidence>
<comment type="subcellular location">
    <subcellularLocation>
        <location evidence="1">Membrane</location>
        <topology evidence="1">Multi-pass membrane protein</topology>
    </subcellularLocation>
</comment>
<feature type="transmembrane region" description="Helical" evidence="10">
    <location>
        <begin position="310"/>
        <end position="341"/>
    </location>
</feature>
<dbReference type="GO" id="GO:0007338">
    <property type="term" value="P:single fertilization"/>
    <property type="evidence" value="ECO:0007669"/>
    <property type="project" value="TreeGrafter"/>
</dbReference>
<dbReference type="GO" id="GO:0051480">
    <property type="term" value="P:regulation of cytosolic calcium ion concentration"/>
    <property type="evidence" value="ECO:0007669"/>
    <property type="project" value="TreeGrafter"/>
</dbReference>
<dbReference type="Proteomes" id="UP000245119">
    <property type="component" value="Linkage Group LG3"/>
</dbReference>
<keyword evidence="8 10" id="KW-0472">Membrane</keyword>
<dbReference type="AlphaFoldDB" id="A0A2T7PNV5"/>
<evidence type="ECO:0000256" key="6">
    <source>
        <dbReference type="ARBA" id="ARBA00023043"/>
    </source>
</evidence>
<dbReference type="InterPro" id="IPR027359">
    <property type="entry name" value="Volt_channel_dom_sf"/>
</dbReference>
<dbReference type="EMBL" id="PZQS01000003">
    <property type="protein sequence ID" value="PVD35092.1"/>
    <property type="molecule type" value="Genomic_DNA"/>
</dbReference>
<feature type="transmembrane region" description="Helical" evidence="10">
    <location>
        <begin position="266"/>
        <end position="289"/>
    </location>
</feature>
<evidence type="ECO:0000256" key="4">
    <source>
        <dbReference type="ARBA" id="ARBA00022737"/>
    </source>
</evidence>
<dbReference type="STRING" id="400727.A0A2T7PNV5"/>
<keyword evidence="4" id="KW-0677">Repeat</keyword>
<feature type="transmembrane region" description="Helical" evidence="10">
    <location>
        <begin position="347"/>
        <end position="366"/>
    </location>
</feature>
<evidence type="ECO:0000259" key="11">
    <source>
        <dbReference type="SMART" id="SM01420"/>
    </source>
</evidence>
<evidence type="ECO:0000256" key="10">
    <source>
        <dbReference type="SAM" id="Phobius"/>
    </source>
</evidence>
<evidence type="ECO:0000256" key="9">
    <source>
        <dbReference type="ARBA" id="ARBA00023303"/>
    </source>
</evidence>
<keyword evidence="5 10" id="KW-1133">Transmembrane helix</keyword>
<keyword evidence="2" id="KW-0813">Transport</keyword>
<feature type="transmembrane region" description="Helical" evidence="10">
    <location>
        <begin position="157"/>
        <end position="177"/>
    </location>
</feature>
<dbReference type="GO" id="GO:0005886">
    <property type="term" value="C:plasma membrane"/>
    <property type="evidence" value="ECO:0007669"/>
    <property type="project" value="TreeGrafter"/>
</dbReference>
<dbReference type="PANTHER" id="PTHR10117">
    <property type="entry name" value="TRANSIENT RECEPTOR POTENTIAL CHANNEL"/>
    <property type="match status" value="1"/>
</dbReference>
<dbReference type="InterPro" id="IPR002153">
    <property type="entry name" value="TRPC_channel"/>
</dbReference>
<evidence type="ECO:0000256" key="8">
    <source>
        <dbReference type="ARBA" id="ARBA00023136"/>
    </source>
</evidence>
<evidence type="ECO:0000256" key="2">
    <source>
        <dbReference type="ARBA" id="ARBA00022448"/>
    </source>
</evidence>
<keyword evidence="3 10" id="KW-0812">Transmembrane</keyword>
<name>A0A2T7PNV5_POMCA</name>
<protein>
    <recommendedName>
        <fullName evidence="11">Transient receptor ion channel domain-containing protein</fullName>
    </recommendedName>
</protein>
<feature type="domain" description="Transient receptor ion channel" evidence="11">
    <location>
        <begin position="10"/>
        <end position="69"/>
    </location>
</feature>
<evidence type="ECO:0000313" key="13">
    <source>
        <dbReference type="Proteomes" id="UP000245119"/>
    </source>
</evidence>
<evidence type="ECO:0000256" key="5">
    <source>
        <dbReference type="ARBA" id="ARBA00022989"/>
    </source>
</evidence>
<evidence type="ECO:0000256" key="7">
    <source>
        <dbReference type="ARBA" id="ARBA00023065"/>
    </source>
</evidence>
<proteinExistence type="predicted"/>
<keyword evidence="13" id="KW-1185">Reference proteome</keyword>
<dbReference type="GO" id="GO:0015279">
    <property type="term" value="F:store-operated calcium channel activity"/>
    <property type="evidence" value="ECO:0007669"/>
    <property type="project" value="TreeGrafter"/>
</dbReference>
<sequence length="419" mass="49166">MNERPHDQRVTFDPQVHADSLRHSLLRINTYRALASPAWISLTSPDPILTAFKLSWELEHLALRENEFKDSYMHLSDQCKRYACDLLDQCRSSEEVSDNEHEADDEDNEKLTLSRLKLALKYEQKQFVAHPHCQQLLTSIWYEGLPGWRKRNGIMKFLTCIGLILLLPFMAVYYLIFPRSKIGQLLRSPFMKFLYHSASFGVFLFLLICASTDIVTVSSKRDRLRGPHPSELEWLIVLWVTGFVWSECKQLWEEGIKAYVRQWWNWLDFMMLSLYLATFSLRVVAYFQIESGRYGNREMVRKDWPTNDPTLISEGLFAIANVFSFARIIYLFQFVFVSFLVPADRLISSYVTLFWAMFSLTTPTSIEIQNGQHFTQTIAELLFMAYHFMAIVLLLNMLIAMMSNSFQDIEVRDRFLVRT</sequence>
<dbReference type="GO" id="GO:0034703">
    <property type="term" value="C:cation channel complex"/>
    <property type="evidence" value="ECO:0007669"/>
    <property type="project" value="TreeGrafter"/>
</dbReference>
<keyword evidence="6" id="KW-0040">ANK repeat</keyword>
<dbReference type="GO" id="GO:0070679">
    <property type="term" value="F:inositol 1,4,5 trisphosphate binding"/>
    <property type="evidence" value="ECO:0007669"/>
    <property type="project" value="TreeGrafter"/>
</dbReference>
<reference evidence="12 13" key="1">
    <citation type="submission" date="2018-04" db="EMBL/GenBank/DDBJ databases">
        <title>The genome of golden apple snail Pomacea canaliculata provides insight into stress tolerance and invasive adaptation.</title>
        <authorList>
            <person name="Liu C."/>
            <person name="Liu B."/>
            <person name="Ren Y."/>
            <person name="Zhang Y."/>
            <person name="Wang H."/>
            <person name="Li S."/>
            <person name="Jiang F."/>
            <person name="Yin L."/>
            <person name="Zhang G."/>
            <person name="Qian W."/>
            <person name="Fan W."/>
        </authorList>
    </citation>
    <scope>NUCLEOTIDE SEQUENCE [LARGE SCALE GENOMIC DNA]</scope>
    <source>
        <strain evidence="12">SZHN2017</strain>
        <tissue evidence="12">Muscle</tissue>
    </source>
</reference>
<dbReference type="Pfam" id="PF00520">
    <property type="entry name" value="Ion_trans"/>
    <property type="match status" value="1"/>
</dbReference>
<feature type="transmembrane region" description="Helical" evidence="10">
    <location>
        <begin position="197"/>
        <end position="218"/>
    </location>
</feature>
<keyword evidence="9" id="KW-0407">Ion channel</keyword>
<dbReference type="Pfam" id="PF08344">
    <property type="entry name" value="TRP_2"/>
    <property type="match status" value="1"/>
</dbReference>
<evidence type="ECO:0000256" key="1">
    <source>
        <dbReference type="ARBA" id="ARBA00004141"/>
    </source>
</evidence>
<feature type="transmembrane region" description="Helical" evidence="10">
    <location>
        <begin position="378"/>
        <end position="402"/>
    </location>
</feature>
<gene>
    <name evidence="12" type="ORF">C0Q70_06373</name>
</gene>
<organism evidence="12 13">
    <name type="scientific">Pomacea canaliculata</name>
    <name type="common">Golden apple snail</name>
    <dbReference type="NCBI Taxonomy" id="400727"/>
    <lineage>
        <taxon>Eukaryota</taxon>
        <taxon>Metazoa</taxon>
        <taxon>Spiralia</taxon>
        <taxon>Lophotrochozoa</taxon>
        <taxon>Mollusca</taxon>
        <taxon>Gastropoda</taxon>
        <taxon>Caenogastropoda</taxon>
        <taxon>Architaenioglossa</taxon>
        <taxon>Ampullarioidea</taxon>
        <taxon>Ampullariidae</taxon>
        <taxon>Pomacea</taxon>
    </lineage>
</organism>
<evidence type="ECO:0000256" key="3">
    <source>
        <dbReference type="ARBA" id="ARBA00022692"/>
    </source>
</evidence>
<dbReference type="OrthoDB" id="2373987at2759"/>
<dbReference type="InterPro" id="IPR005821">
    <property type="entry name" value="Ion_trans_dom"/>
</dbReference>
<dbReference type="Gene3D" id="1.20.120.350">
    <property type="entry name" value="Voltage-gated potassium channels. Chain C"/>
    <property type="match status" value="1"/>
</dbReference>
<dbReference type="SMART" id="SM01420">
    <property type="entry name" value="TRP_2"/>
    <property type="match status" value="1"/>
</dbReference>